<dbReference type="AlphaFoldDB" id="A0A2P5XHK1"/>
<proteinExistence type="inferred from homology"/>
<dbReference type="GO" id="GO:0016018">
    <property type="term" value="F:cyclosporin A binding"/>
    <property type="evidence" value="ECO:0007669"/>
    <property type="project" value="TreeGrafter"/>
</dbReference>
<dbReference type="SUPFAM" id="SSF50891">
    <property type="entry name" value="Cyclophilin-like"/>
    <property type="match status" value="1"/>
</dbReference>
<dbReference type="GO" id="GO:0003755">
    <property type="term" value="F:peptidyl-prolyl cis-trans isomerase activity"/>
    <property type="evidence" value="ECO:0007669"/>
    <property type="project" value="UniProtKB-UniRule"/>
</dbReference>
<comment type="similarity">
    <text evidence="1 2">Belongs to the cyclophilin-type PPIase family.</text>
</comment>
<keyword evidence="2" id="KW-0413">Isomerase</keyword>
<comment type="catalytic activity">
    <reaction evidence="2">
        <text>[protein]-peptidylproline (omega=180) = [protein]-peptidylproline (omega=0)</text>
        <dbReference type="Rhea" id="RHEA:16237"/>
        <dbReference type="Rhea" id="RHEA-COMP:10747"/>
        <dbReference type="Rhea" id="RHEA-COMP:10748"/>
        <dbReference type="ChEBI" id="CHEBI:83833"/>
        <dbReference type="ChEBI" id="CHEBI:83834"/>
        <dbReference type="EC" id="5.2.1.8"/>
    </reaction>
</comment>
<sequence>MFLNESPRLKHDGPGLLSMATADCDTVGSQFVITFKANHDLVRKYIVFGQLVQGNEILKKIKNMGDEEGIPNMTERALAVTENRPLPSLYSSADIRSLKMDGFKYAHKKTTRGYPSNSYTHQTTTWNRSNYANYTTPQYSNYTQDSSRAYVIENFSVASTSTQLPQMSHIPGVSGGYPTSNSQAPTTFAPP</sequence>
<evidence type="ECO:0000313" key="5">
    <source>
        <dbReference type="EMBL" id="PPS02772.1"/>
    </source>
</evidence>
<dbReference type="OrthoDB" id="1166594at2759"/>
<evidence type="ECO:0000256" key="2">
    <source>
        <dbReference type="RuleBase" id="RU363019"/>
    </source>
</evidence>
<organism evidence="5 6">
    <name type="scientific">Gossypium barbadense</name>
    <name type="common">Sea Island cotton</name>
    <name type="synonym">Hibiscus barbadensis</name>
    <dbReference type="NCBI Taxonomy" id="3634"/>
    <lineage>
        <taxon>Eukaryota</taxon>
        <taxon>Viridiplantae</taxon>
        <taxon>Streptophyta</taxon>
        <taxon>Embryophyta</taxon>
        <taxon>Tracheophyta</taxon>
        <taxon>Spermatophyta</taxon>
        <taxon>Magnoliopsida</taxon>
        <taxon>eudicotyledons</taxon>
        <taxon>Gunneridae</taxon>
        <taxon>Pentapetalae</taxon>
        <taxon>rosids</taxon>
        <taxon>malvids</taxon>
        <taxon>Malvales</taxon>
        <taxon>Malvaceae</taxon>
        <taxon>Malvoideae</taxon>
        <taxon>Gossypium</taxon>
    </lineage>
</organism>
<feature type="domain" description="PPIase cyclophilin-type" evidence="4">
    <location>
        <begin position="1"/>
        <end position="85"/>
    </location>
</feature>
<dbReference type="Pfam" id="PF00160">
    <property type="entry name" value="Pro_isomerase"/>
    <property type="match status" value="1"/>
</dbReference>
<dbReference type="PROSITE" id="PS50072">
    <property type="entry name" value="CSA_PPIASE_2"/>
    <property type="match status" value="1"/>
</dbReference>
<feature type="region of interest" description="Disordered" evidence="3">
    <location>
        <begin position="172"/>
        <end position="191"/>
    </location>
</feature>
<dbReference type="PRINTS" id="PR00153">
    <property type="entry name" value="CSAPPISMRASE"/>
</dbReference>
<dbReference type="Proteomes" id="UP000239757">
    <property type="component" value="Unassembled WGS sequence"/>
</dbReference>
<dbReference type="Gene3D" id="2.40.100.10">
    <property type="entry name" value="Cyclophilin-like"/>
    <property type="match status" value="1"/>
</dbReference>
<evidence type="ECO:0000256" key="1">
    <source>
        <dbReference type="ARBA" id="ARBA00007365"/>
    </source>
</evidence>
<dbReference type="PANTHER" id="PTHR11071:SF561">
    <property type="entry name" value="PEPTIDYL-PROLYL CIS-TRANS ISOMERASE D-RELATED"/>
    <property type="match status" value="1"/>
</dbReference>
<comment type="function">
    <text evidence="2">PPIases accelerate the folding of proteins. It catalyzes the cis-trans isomerization of proline imidic peptide bonds in oligopeptides.</text>
</comment>
<accession>A0A2P5XHK1</accession>
<protein>
    <recommendedName>
        <fullName evidence="2">Peptidyl-prolyl cis-trans isomerase</fullName>
        <shortName evidence="2">PPIase</shortName>
        <ecNumber evidence="2">5.2.1.8</ecNumber>
    </recommendedName>
</protein>
<dbReference type="GO" id="GO:0005737">
    <property type="term" value="C:cytoplasm"/>
    <property type="evidence" value="ECO:0007669"/>
    <property type="project" value="TreeGrafter"/>
</dbReference>
<evidence type="ECO:0000259" key="4">
    <source>
        <dbReference type="PROSITE" id="PS50072"/>
    </source>
</evidence>
<evidence type="ECO:0000256" key="3">
    <source>
        <dbReference type="SAM" id="MobiDB-lite"/>
    </source>
</evidence>
<gene>
    <name evidence="5" type="ORF">GOBAR_AA17890</name>
</gene>
<dbReference type="InterPro" id="IPR002130">
    <property type="entry name" value="Cyclophilin-type_PPIase_dom"/>
</dbReference>
<keyword evidence="2" id="KW-0697">Rotamase</keyword>
<dbReference type="PANTHER" id="PTHR11071">
    <property type="entry name" value="PEPTIDYL-PROLYL CIS-TRANS ISOMERASE"/>
    <property type="match status" value="1"/>
</dbReference>
<reference evidence="5 6" key="1">
    <citation type="submission" date="2015-01" db="EMBL/GenBank/DDBJ databases">
        <title>Genome of allotetraploid Gossypium barbadense reveals genomic plasticity and fiber elongation in cotton evolution.</title>
        <authorList>
            <person name="Chen X."/>
            <person name="Liu X."/>
            <person name="Zhao B."/>
            <person name="Zheng H."/>
            <person name="Hu Y."/>
            <person name="Lu G."/>
            <person name="Yang C."/>
            <person name="Chen J."/>
            <person name="Shan C."/>
            <person name="Zhang L."/>
            <person name="Zhou Y."/>
            <person name="Wang L."/>
            <person name="Guo W."/>
            <person name="Bai Y."/>
            <person name="Ruan J."/>
            <person name="Shangguan X."/>
            <person name="Mao Y."/>
            <person name="Jiang J."/>
            <person name="Zhu Y."/>
            <person name="Lei J."/>
            <person name="Kang H."/>
            <person name="Chen S."/>
            <person name="He X."/>
            <person name="Wang R."/>
            <person name="Wang Y."/>
            <person name="Chen J."/>
            <person name="Wang L."/>
            <person name="Yu S."/>
            <person name="Wang B."/>
            <person name="Wei J."/>
            <person name="Song S."/>
            <person name="Lu X."/>
            <person name="Gao Z."/>
            <person name="Gu W."/>
            <person name="Deng X."/>
            <person name="Ma D."/>
            <person name="Wang S."/>
            <person name="Liang W."/>
            <person name="Fang L."/>
            <person name="Cai C."/>
            <person name="Zhu X."/>
            <person name="Zhou B."/>
            <person name="Zhang Y."/>
            <person name="Chen Z."/>
            <person name="Xu S."/>
            <person name="Zhu R."/>
            <person name="Wang S."/>
            <person name="Zhang T."/>
            <person name="Zhao G."/>
        </authorList>
    </citation>
    <scope>NUCLEOTIDE SEQUENCE [LARGE SCALE GENOMIC DNA]</scope>
    <source>
        <strain evidence="6">cv. Xinhai21</strain>
        <tissue evidence="5">Leaf</tissue>
    </source>
</reference>
<dbReference type="EC" id="5.2.1.8" evidence="2"/>
<name>A0A2P5XHK1_GOSBA</name>
<dbReference type="InterPro" id="IPR029000">
    <property type="entry name" value="Cyclophilin-like_dom_sf"/>
</dbReference>
<dbReference type="EMBL" id="KZ664859">
    <property type="protein sequence ID" value="PPS02772.1"/>
    <property type="molecule type" value="Genomic_DNA"/>
</dbReference>
<evidence type="ECO:0000313" key="6">
    <source>
        <dbReference type="Proteomes" id="UP000239757"/>
    </source>
</evidence>
<dbReference type="GO" id="GO:0006457">
    <property type="term" value="P:protein folding"/>
    <property type="evidence" value="ECO:0007669"/>
    <property type="project" value="TreeGrafter"/>
</dbReference>
<feature type="compositionally biased region" description="Polar residues" evidence="3">
    <location>
        <begin position="177"/>
        <end position="191"/>
    </location>
</feature>